<evidence type="ECO:0000256" key="2">
    <source>
        <dbReference type="SAM" id="SignalP"/>
    </source>
</evidence>
<proteinExistence type="predicted"/>
<evidence type="ECO:0000313" key="3">
    <source>
        <dbReference type="EMBL" id="MCV7171926.1"/>
    </source>
</evidence>
<feature type="transmembrane region" description="Helical" evidence="1">
    <location>
        <begin position="175"/>
        <end position="194"/>
    </location>
</feature>
<reference evidence="3" key="1">
    <citation type="submission" date="2020-07" db="EMBL/GenBank/DDBJ databases">
        <authorList>
            <person name="Pettersson B.M.F."/>
            <person name="Behra P.R.K."/>
            <person name="Ramesh M."/>
            <person name="Das S."/>
            <person name="Dasgupta S."/>
            <person name="Kirsebom L.A."/>
        </authorList>
    </citation>
    <scope>NUCLEOTIDE SEQUENCE</scope>
    <source>
        <strain evidence="3">DSM 44615</strain>
    </source>
</reference>
<keyword evidence="1" id="KW-1133">Transmembrane helix</keyword>
<feature type="chain" id="PRO_5040983128" evidence="2">
    <location>
        <begin position="23"/>
        <end position="401"/>
    </location>
</feature>
<protein>
    <submittedName>
        <fullName evidence="3">Oligosaccharide repeat unit polymerase</fullName>
    </submittedName>
</protein>
<sequence length="401" mass="43052">MTGSALLLMLCGAMALALTASAVIAIGTEASAAREWPDLSPKAVSLLGKASTVLVCLTTIGTVSFAVMLVRAGVDVTDLHAASGYRGSPAIKDTVGTVPGLTTMTQFGCPAVIVSSLSLAQRISRAEVIKVCAVMAMALPRAFLWSERLAIVELVVPLAVVACMRMATNGRVTRIVQWSPIIVIPGSIAVFAGFEYFRSWNFYRGHNDGLLQFSVERGAGYYATAINNGFLELTHLTRTGGAPDRTVDFLYEAPGLQQLGLQSWVLGDLPGRNGPATDADYEMLLNHHANPEFNNSTGYAAPFLDYGVTLGLVYFAVVGVIAGLLYRSFRNGEAFGLLAYPLLFFGLIELPRYVQWAEGRFFPSWIALIVLAMTLKRVTRHESLMAGQMAGATRAMSGVQR</sequence>
<keyword evidence="1" id="KW-0472">Membrane</keyword>
<feature type="signal peptide" evidence="2">
    <location>
        <begin position="1"/>
        <end position="22"/>
    </location>
</feature>
<evidence type="ECO:0000256" key="1">
    <source>
        <dbReference type="SAM" id="Phobius"/>
    </source>
</evidence>
<dbReference type="Proteomes" id="UP001140293">
    <property type="component" value="Unassembled WGS sequence"/>
</dbReference>
<keyword evidence="1" id="KW-0812">Transmembrane</keyword>
<name>A0A9X2YRA9_9MYCO</name>
<feature type="transmembrane region" description="Helical" evidence="1">
    <location>
        <begin position="337"/>
        <end position="354"/>
    </location>
</feature>
<keyword evidence="4" id="KW-1185">Reference proteome</keyword>
<reference evidence="3" key="2">
    <citation type="journal article" date="2022" name="BMC Genomics">
        <title>Comparative genome analysis of mycobacteria focusing on tRNA and non-coding RNA.</title>
        <authorList>
            <person name="Behra P.R.K."/>
            <person name="Pettersson B.M.F."/>
            <person name="Ramesh M."/>
            <person name="Das S."/>
            <person name="Dasgupta S."/>
            <person name="Kirsebom L.A."/>
        </authorList>
    </citation>
    <scope>NUCLEOTIDE SEQUENCE</scope>
    <source>
        <strain evidence="3">DSM 44615</strain>
    </source>
</reference>
<dbReference type="EMBL" id="JACKSJ010000148">
    <property type="protein sequence ID" value="MCV7171926.1"/>
    <property type="molecule type" value="Genomic_DNA"/>
</dbReference>
<dbReference type="RefSeq" id="WP_264014096.1">
    <property type="nucleotide sequence ID" value="NZ_JACKSJ010000148.1"/>
</dbReference>
<feature type="transmembrane region" description="Helical" evidence="1">
    <location>
        <begin position="303"/>
        <end position="325"/>
    </location>
</feature>
<comment type="caution">
    <text evidence="3">The sequence shown here is derived from an EMBL/GenBank/DDBJ whole genome shotgun (WGS) entry which is preliminary data.</text>
</comment>
<gene>
    <name evidence="3" type="ORF">H7I41_18585</name>
</gene>
<dbReference type="AlphaFoldDB" id="A0A9X2YRA9"/>
<feature type="transmembrane region" description="Helical" evidence="1">
    <location>
        <begin position="360"/>
        <end position="379"/>
    </location>
</feature>
<accession>A0A9X2YRA9</accession>
<organism evidence="3 4">
    <name type="scientific">[Mycobacterium] manitobense</name>
    <dbReference type="NCBI Taxonomy" id="190147"/>
    <lineage>
        <taxon>Bacteria</taxon>
        <taxon>Bacillati</taxon>
        <taxon>Actinomycetota</taxon>
        <taxon>Actinomycetes</taxon>
        <taxon>Mycobacteriales</taxon>
        <taxon>Mycobacteriaceae</taxon>
        <taxon>Mycolicibacterium</taxon>
    </lineage>
</organism>
<evidence type="ECO:0000313" key="4">
    <source>
        <dbReference type="Proteomes" id="UP001140293"/>
    </source>
</evidence>
<keyword evidence="2" id="KW-0732">Signal</keyword>
<feature type="transmembrane region" description="Helical" evidence="1">
    <location>
        <begin position="46"/>
        <end position="70"/>
    </location>
</feature>